<evidence type="ECO:0000313" key="2">
    <source>
        <dbReference type="EMBL" id="NEK74864.1"/>
    </source>
</evidence>
<name>A0A6B3KJD7_XANEU</name>
<feature type="non-terminal residue" evidence="2">
    <location>
        <position position="198"/>
    </location>
</feature>
<dbReference type="PANTHER" id="PTHR46732">
    <property type="entry name" value="ATP-DEPENDENT PROTEASE LA (LON) DOMAIN PROTEIN"/>
    <property type="match status" value="1"/>
</dbReference>
<keyword evidence="2" id="KW-0645">Protease</keyword>
<dbReference type="Pfam" id="PF02190">
    <property type="entry name" value="LON_substr_bdg"/>
    <property type="match status" value="1"/>
</dbReference>
<dbReference type="SMART" id="SM00464">
    <property type="entry name" value="LON"/>
    <property type="match status" value="1"/>
</dbReference>
<sequence>MVPIPATADTSALPLFPLHSVLLPGAAMGLRVFERRYLDMVRECGRNGTSFGVCLILEGNEVGVPATPAAFGTEVRIEDFDVGADGVLVLRLRGTRRFHVQRSRIRDNGLVVGDVAWREPDPDDELRPEHGLLSTVLERMLEQVGGEFASVGPGLMDQAAWVGWRLAELLPLTEQQRLSLLQQDDPHRRLDQLLAWMP</sequence>
<dbReference type="GO" id="GO:0008233">
    <property type="term" value="F:peptidase activity"/>
    <property type="evidence" value="ECO:0007669"/>
    <property type="project" value="UniProtKB-KW"/>
</dbReference>
<dbReference type="Gene3D" id="2.30.130.40">
    <property type="entry name" value="LON domain-like"/>
    <property type="match status" value="1"/>
</dbReference>
<dbReference type="PROSITE" id="PS51787">
    <property type="entry name" value="LON_N"/>
    <property type="match status" value="1"/>
</dbReference>
<dbReference type="AlphaFoldDB" id="A0A6B3KJD7"/>
<dbReference type="SUPFAM" id="SSF88697">
    <property type="entry name" value="PUA domain-like"/>
    <property type="match status" value="1"/>
</dbReference>
<feature type="domain" description="Lon N-terminal" evidence="1">
    <location>
        <begin position="10"/>
        <end position="198"/>
    </location>
</feature>
<evidence type="ECO:0000259" key="1">
    <source>
        <dbReference type="PROSITE" id="PS51787"/>
    </source>
</evidence>
<dbReference type="InterPro" id="IPR003111">
    <property type="entry name" value="Lon_prtase_N"/>
</dbReference>
<comment type="caution">
    <text evidence="2">The sequence shown here is derived from an EMBL/GenBank/DDBJ whole genome shotgun (WGS) entry which is preliminary data.</text>
</comment>
<dbReference type="GO" id="GO:0006508">
    <property type="term" value="P:proteolysis"/>
    <property type="evidence" value="ECO:0007669"/>
    <property type="project" value="UniProtKB-KW"/>
</dbReference>
<gene>
    <name evidence="2" type="ORF">G3W62_19180</name>
</gene>
<proteinExistence type="predicted"/>
<protein>
    <submittedName>
        <fullName evidence="2">ATP-dependent protease</fullName>
    </submittedName>
</protein>
<keyword evidence="2" id="KW-0378">Hydrolase</keyword>
<dbReference type="OMA" id="VANRWCE"/>
<reference evidence="2" key="1">
    <citation type="submission" date="2019-11" db="EMBL/GenBank/DDBJ databases">
        <title>Genome-resolved metagenomics to study the prevalence of co-infection and intraspecific heterogeneity among plant pathogen metapopulations.</title>
        <authorList>
            <person name="Newberry E."/>
            <person name="Bhandari R."/>
            <person name="Kemble J."/>
            <person name="Sikora E."/>
            <person name="Potnis N."/>
        </authorList>
    </citation>
    <scope>NUCLEOTIDE SEQUENCE</scope>
    <source>
        <strain evidence="2">Xe_Pep_Tuscaloosa_18b</strain>
    </source>
</reference>
<dbReference type="InterPro" id="IPR046336">
    <property type="entry name" value="Lon_prtase_N_sf"/>
</dbReference>
<dbReference type="PANTHER" id="PTHR46732:SF8">
    <property type="entry name" value="ATP-DEPENDENT PROTEASE LA (LON) DOMAIN PROTEIN"/>
    <property type="match status" value="1"/>
</dbReference>
<dbReference type="InterPro" id="IPR015947">
    <property type="entry name" value="PUA-like_sf"/>
</dbReference>
<dbReference type="RefSeq" id="WP_011348494.1">
    <property type="nucleotide sequence ID" value="NZ_CP018467.1"/>
</dbReference>
<dbReference type="Gene3D" id="1.10.4060.10">
    <property type="entry name" value="BPP1347 like domain"/>
    <property type="match status" value="1"/>
</dbReference>
<accession>A0A6B3KJD7</accession>
<organism evidence="2">
    <name type="scientific">Xanthomonas euvesicatoria</name>
    <dbReference type="NCBI Taxonomy" id="456327"/>
    <lineage>
        <taxon>Bacteria</taxon>
        <taxon>Pseudomonadati</taxon>
        <taxon>Pseudomonadota</taxon>
        <taxon>Gammaproteobacteria</taxon>
        <taxon>Lysobacterales</taxon>
        <taxon>Lysobacteraceae</taxon>
        <taxon>Xanthomonas</taxon>
    </lineage>
</organism>
<dbReference type="EMBL" id="JAAGYV010000209">
    <property type="protein sequence ID" value="NEK74864.1"/>
    <property type="molecule type" value="Genomic_DNA"/>
</dbReference>